<accession>A0ABP0TJH6</accession>
<sequence length="628" mass="69835">MAVNTVVAGPVGSKSQSSQSGDLCKEPHAEQAACVPQNVCEERHDMDALGKSTSSVLPATSGNIKDSLVSEKPKTDLSHRNGYLFEQADATHQPDCNSAEVDIVEFVDFDNQRHDSFDQATECSSSFESTDSEFESEPGVDQVVRGVEVDSELRDGNGASGPQEDEAAGTPNEKKALDADWKSYRRGIEWRCRWLEVRMQELQLQAIRYDRILDELRRAKTWKLDKVNGEVSATRTIPLSSTPKKHQIFCRKRQRKQVESIDIDSYMARHPLFSRYDKKRRQKSEDGQRKIHSQQNQQTQLIAIKPETVPEEENPVEQPVVVHGVVELESMEQLLWQIEALQARVEKAKRQLSRGLVPNQNSLIVLPNSVMPNLSSQGVQVTPQTLSMPASSPLRVPITDTSVVNPVLSDSNLASASSGNELVQKRPSDYNGDNTTMSTNVGLKYDEQIQHVHIKTPQGRLMEDVNLVEQTQIISSDEGTDDAHFHTRHAITEVKEHQQQSVPSPIKRILDADSMSVARDGVTFGIGKGDAKILTKVKREETTLDLPSVTVSIPAKITNTIPPLKTVDLFPKRQRSKREPTPRSVVSSTNQDAPLYSQIEPQNFRVIKIEATSFSDAPKNESGGPSNS</sequence>
<keyword evidence="3" id="KW-1185">Reference proteome</keyword>
<evidence type="ECO:0000313" key="3">
    <source>
        <dbReference type="Proteomes" id="UP001497512"/>
    </source>
</evidence>
<feature type="region of interest" description="Disordered" evidence="1">
    <location>
        <begin position="152"/>
        <end position="174"/>
    </location>
</feature>
<feature type="region of interest" description="Disordered" evidence="1">
    <location>
        <begin position="1"/>
        <end position="28"/>
    </location>
</feature>
<dbReference type="InterPro" id="IPR038745">
    <property type="entry name" value="AT4G37440-like"/>
</dbReference>
<feature type="region of interest" description="Disordered" evidence="1">
    <location>
        <begin position="278"/>
        <end position="300"/>
    </location>
</feature>
<dbReference type="Proteomes" id="UP001497512">
    <property type="component" value="Chromosome 12"/>
</dbReference>
<dbReference type="CDD" id="cd11650">
    <property type="entry name" value="AT4G37440_like"/>
    <property type="match status" value="1"/>
</dbReference>
<proteinExistence type="predicted"/>
<evidence type="ECO:0000313" key="2">
    <source>
        <dbReference type="EMBL" id="CAK9198249.1"/>
    </source>
</evidence>
<dbReference type="PANTHER" id="PTHR34057:SF1">
    <property type="entry name" value="ELONGATION FACTOR"/>
    <property type="match status" value="1"/>
</dbReference>
<dbReference type="EMBL" id="OZ019904">
    <property type="protein sequence ID" value="CAK9198249.1"/>
    <property type="molecule type" value="Genomic_DNA"/>
</dbReference>
<organism evidence="2 3">
    <name type="scientific">Sphagnum troendelagicum</name>
    <dbReference type="NCBI Taxonomy" id="128251"/>
    <lineage>
        <taxon>Eukaryota</taxon>
        <taxon>Viridiplantae</taxon>
        <taxon>Streptophyta</taxon>
        <taxon>Embryophyta</taxon>
        <taxon>Bryophyta</taxon>
        <taxon>Sphagnophytina</taxon>
        <taxon>Sphagnopsida</taxon>
        <taxon>Sphagnales</taxon>
        <taxon>Sphagnaceae</taxon>
        <taxon>Sphagnum</taxon>
    </lineage>
</organism>
<reference evidence="2" key="1">
    <citation type="submission" date="2024-02" db="EMBL/GenBank/DDBJ databases">
        <authorList>
            <consortium name="ELIXIR-Norway"/>
            <consortium name="Elixir Norway"/>
        </authorList>
    </citation>
    <scope>NUCLEOTIDE SEQUENCE</scope>
</reference>
<evidence type="ECO:0008006" key="4">
    <source>
        <dbReference type="Google" id="ProtNLM"/>
    </source>
</evidence>
<feature type="region of interest" description="Disordered" evidence="1">
    <location>
        <begin position="568"/>
        <end position="597"/>
    </location>
</feature>
<evidence type="ECO:0000256" key="1">
    <source>
        <dbReference type="SAM" id="MobiDB-lite"/>
    </source>
</evidence>
<dbReference type="PANTHER" id="PTHR34057">
    <property type="entry name" value="ELONGATION FACTOR"/>
    <property type="match status" value="1"/>
</dbReference>
<name>A0ABP0TJH6_9BRYO</name>
<feature type="region of interest" description="Disordered" evidence="1">
    <location>
        <begin position="414"/>
        <end position="433"/>
    </location>
</feature>
<gene>
    <name evidence="2" type="ORF">CSSPTR1EN2_LOCUS4342</name>
</gene>
<protein>
    <recommendedName>
        <fullName evidence="4">PEHE domain-containing protein</fullName>
    </recommendedName>
</protein>